<accession>A0A327SHP4</accession>
<protein>
    <recommendedName>
        <fullName evidence="8">Tic20 family protein</fullName>
    </recommendedName>
</protein>
<comment type="subcellular location">
    <subcellularLocation>
        <location evidence="1">Membrane</location>
        <topology evidence="1">Multi-pass membrane protein</topology>
    </subcellularLocation>
</comment>
<evidence type="ECO:0008006" key="8">
    <source>
        <dbReference type="Google" id="ProtNLM"/>
    </source>
</evidence>
<evidence type="ECO:0000256" key="5">
    <source>
        <dbReference type="SAM" id="Phobius"/>
    </source>
</evidence>
<keyword evidence="2 5" id="KW-0812">Transmembrane</keyword>
<feature type="transmembrane region" description="Helical" evidence="5">
    <location>
        <begin position="73"/>
        <end position="96"/>
    </location>
</feature>
<evidence type="ECO:0000256" key="2">
    <source>
        <dbReference type="ARBA" id="ARBA00022692"/>
    </source>
</evidence>
<dbReference type="InterPro" id="IPR019109">
    <property type="entry name" value="MamF_MmsF"/>
</dbReference>
<gene>
    <name evidence="6" type="ORF">LX77_00536</name>
</gene>
<keyword evidence="4 5" id="KW-0472">Membrane</keyword>
<evidence type="ECO:0000256" key="4">
    <source>
        <dbReference type="ARBA" id="ARBA00023136"/>
    </source>
</evidence>
<keyword evidence="7" id="KW-1185">Reference proteome</keyword>
<evidence type="ECO:0000313" key="7">
    <source>
        <dbReference type="Proteomes" id="UP000248987"/>
    </source>
</evidence>
<name>A0A327SHP4_9FLAO</name>
<dbReference type="Proteomes" id="UP000248987">
    <property type="component" value="Unassembled WGS sequence"/>
</dbReference>
<dbReference type="Pfam" id="PF09685">
    <property type="entry name" value="MamF_MmsF"/>
    <property type="match status" value="1"/>
</dbReference>
<evidence type="ECO:0000313" key="6">
    <source>
        <dbReference type="EMBL" id="RAJ27962.1"/>
    </source>
</evidence>
<comment type="caution">
    <text evidence="6">The sequence shown here is derived from an EMBL/GenBank/DDBJ whole genome shotgun (WGS) entry which is preliminary data.</text>
</comment>
<reference evidence="6 7" key="1">
    <citation type="submission" date="2018-06" db="EMBL/GenBank/DDBJ databases">
        <title>Genomic Encyclopedia of Archaeal and Bacterial Type Strains, Phase II (KMG-II): from individual species to whole genera.</title>
        <authorList>
            <person name="Goeker M."/>
        </authorList>
    </citation>
    <scope>NUCLEOTIDE SEQUENCE [LARGE SCALE GENOMIC DNA]</scope>
    <source>
        <strain evidence="6 7">DSM 12408</strain>
    </source>
</reference>
<keyword evidence="3 5" id="KW-1133">Transmembrane helix</keyword>
<dbReference type="EMBL" id="QLLQ01000001">
    <property type="protein sequence ID" value="RAJ27962.1"/>
    <property type="molecule type" value="Genomic_DNA"/>
</dbReference>
<evidence type="ECO:0000256" key="3">
    <source>
        <dbReference type="ARBA" id="ARBA00022989"/>
    </source>
</evidence>
<feature type="transmembrane region" description="Helical" evidence="5">
    <location>
        <begin position="35"/>
        <end position="52"/>
    </location>
</feature>
<feature type="transmembrane region" description="Helical" evidence="5">
    <location>
        <begin position="116"/>
        <end position="144"/>
    </location>
</feature>
<proteinExistence type="predicted"/>
<evidence type="ECO:0000256" key="1">
    <source>
        <dbReference type="ARBA" id="ARBA00004141"/>
    </source>
</evidence>
<dbReference type="AlphaFoldDB" id="A0A327SHP4"/>
<organism evidence="6 7">
    <name type="scientific">Gelidibacter algens</name>
    <dbReference type="NCBI Taxonomy" id="49280"/>
    <lineage>
        <taxon>Bacteria</taxon>
        <taxon>Pseudomonadati</taxon>
        <taxon>Bacteroidota</taxon>
        <taxon>Flavobacteriia</taxon>
        <taxon>Flavobacteriales</taxon>
        <taxon>Flavobacteriaceae</taxon>
        <taxon>Gelidibacter</taxon>
    </lineage>
</organism>
<sequence>MDIYLYKQLLYTFKMIDNHQKNIATFIHLSTFSRFIIPFGNFIGPIILWTINKEKSEFIDAHGKQAINFQISILLYAVILGALTIPFFIFNLLSHIDFLDFNGFDNVHINIGKPSPLLYITGGFGVLAIIGFILELIFIVVASLKARDGEFYKYPLTINFLK</sequence>